<dbReference type="Gene3D" id="3.30.1330.30">
    <property type="match status" value="1"/>
</dbReference>
<feature type="compositionally biased region" description="Polar residues" evidence="10">
    <location>
        <begin position="102"/>
        <end position="113"/>
    </location>
</feature>
<dbReference type="GO" id="GO:0009507">
    <property type="term" value="C:chloroplast"/>
    <property type="evidence" value="ECO:0007669"/>
    <property type="project" value="TreeGrafter"/>
</dbReference>
<reference evidence="12" key="1">
    <citation type="submission" date="2020-01" db="EMBL/GenBank/DDBJ databases">
        <title>Genome sequence of Kobresia littledalei, the first chromosome-level genome in the family Cyperaceae.</title>
        <authorList>
            <person name="Qu G."/>
        </authorList>
    </citation>
    <scope>NUCLEOTIDE SEQUENCE</scope>
    <source>
        <strain evidence="12">C.B.Clarke</strain>
        <tissue evidence="12">Leaf</tissue>
    </source>
</reference>
<dbReference type="InterPro" id="IPR013123">
    <property type="entry name" value="SpoU_subst-bd"/>
</dbReference>
<dbReference type="InterPro" id="IPR001537">
    <property type="entry name" value="SpoU_MeTrfase"/>
</dbReference>
<accession>A0A833VDD5</accession>
<evidence type="ECO:0000256" key="7">
    <source>
        <dbReference type="ARBA" id="ARBA00022946"/>
    </source>
</evidence>
<evidence type="ECO:0000256" key="10">
    <source>
        <dbReference type="SAM" id="MobiDB-lite"/>
    </source>
</evidence>
<evidence type="ECO:0000256" key="6">
    <source>
        <dbReference type="ARBA" id="ARBA00022691"/>
    </source>
</evidence>
<keyword evidence="13" id="KW-1185">Reference proteome</keyword>
<evidence type="ECO:0000256" key="4">
    <source>
        <dbReference type="ARBA" id="ARBA00022603"/>
    </source>
</evidence>
<dbReference type="OrthoDB" id="270651at2759"/>
<sequence length="474" mass="52306">MLLHSNLSKLSIRGCFPPLPHGYFSKTLNLDSKAFFTETRVLFSSGLGGVALSKGGIPRAGKAAAISWTEANEQKDRLTSETKDKRSSSWDRSADKFFTRTGGKSTDKSVNASKDTRFASRDRFKRQERHHKEEEDEFMDDSVDNPRRYNIRDKYKPFVKRDTPNSKFKRTEVKQWERQDNWGKKTWKDPSESTVPKMVGQGVYGVGPVLAALTANRREFHALYIQENMDLSANNKKKKDKKGVQKVIQTANKIGLKVVETAKHDLNMVVENRPHQGLVLDASPLEMVGIKELEPISLEQGEKAPIWVALDEVMDPQNLGAIIRSAYYFGANGVVLCAKNSSPLTGVVSKASAGSLELVELRSCKNMMQFLSGSADNGWRVLGGSVSDEAVSITEIGGNEPTVLVLGSEGTGLRPLVERSCTGLVRIPGFPDIRSGFGAEEESETHSESFLAVESLNVSVAAGVMLYHLISRHA</sequence>
<dbReference type="CDD" id="cd18105">
    <property type="entry name" value="SpoU-like_MRM1"/>
    <property type="match status" value="1"/>
</dbReference>
<dbReference type="InterPro" id="IPR029028">
    <property type="entry name" value="Alpha/beta_knot_MTases"/>
</dbReference>
<dbReference type="GO" id="GO:0003723">
    <property type="term" value="F:RNA binding"/>
    <property type="evidence" value="ECO:0007669"/>
    <property type="project" value="InterPro"/>
</dbReference>
<evidence type="ECO:0000256" key="1">
    <source>
        <dbReference type="ARBA" id="ARBA00004173"/>
    </source>
</evidence>
<evidence type="ECO:0000313" key="13">
    <source>
        <dbReference type="Proteomes" id="UP000623129"/>
    </source>
</evidence>
<name>A0A833VDD5_9POAL</name>
<dbReference type="FunFam" id="3.40.1280.10:FF:000032">
    <property type="entry name" value="rRNA methyltransferase 1, mitochondrial"/>
    <property type="match status" value="1"/>
</dbReference>
<dbReference type="InterPro" id="IPR004441">
    <property type="entry name" value="rRNA_MeTrfase_TrmH"/>
</dbReference>
<comment type="caution">
    <text evidence="12">The sequence shown here is derived from an EMBL/GenBank/DDBJ whole genome shotgun (WGS) entry which is preliminary data.</text>
</comment>
<keyword evidence="4 12" id="KW-0489">Methyltransferase</keyword>
<dbReference type="Gene3D" id="3.40.1280.10">
    <property type="match status" value="1"/>
</dbReference>
<dbReference type="InterPro" id="IPR029064">
    <property type="entry name" value="Ribosomal_eL30-like_sf"/>
</dbReference>
<protein>
    <recommendedName>
        <fullName evidence="9">rRNA methyltransferase 1, mitochondrial</fullName>
    </recommendedName>
</protein>
<keyword evidence="6" id="KW-0949">S-adenosyl-L-methionine</keyword>
<evidence type="ECO:0000259" key="11">
    <source>
        <dbReference type="SMART" id="SM00967"/>
    </source>
</evidence>
<dbReference type="Pfam" id="PF00588">
    <property type="entry name" value="SpoU_methylase"/>
    <property type="match status" value="1"/>
</dbReference>
<evidence type="ECO:0000256" key="2">
    <source>
        <dbReference type="ARBA" id="ARBA00007228"/>
    </source>
</evidence>
<keyword evidence="3" id="KW-0698">rRNA processing</keyword>
<dbReference type="AlphaFoldDB" id="A0A833VDD5"/>
<dbReference type="PANTHER" id="PTHR46103:SF1">
    <property type="entry name" value="RRNA METHYLTRANSFERASE 1, MITOCHONDRIAL"/>
    <property type="match status" value="1"/>
</dbReference>
<proteinExistence type="inferred from homology"/>
<evidence type="ECO:0000256" key="5">
    <source>
        <dbReference type="ARBA" id="ARBA00022679"/>
    </source>
</evidence>
<comment type="similarity">
    <text evidence="2">Belongs to the class IV-like SAM-binding methyltransferase superfamily. RNA methyltransferase TrmH family.</text>
</comment>
<dbReference type="InterPro" id="IPR047182">
    <property type="entry name" value="MRM1"/>
</dbReference>
<dbReference type="SUPFAM" id="SSF75217">
    <property type="entry name" value="alpha/beta knot"/>
    <property type="match status" value="1"/>
</dbReference>
<dbReference type="GO" id="GO:0016435">
    <property type="term" value="F:rRNA (guanine) methyltransferase activity"/>
    <property type="evidence" value="ECO:0007669"/>
    <property type="project" value="TreeGrafter"/>
</dbReference>
<evidence type="ECO:0000256" key="9">
    <source>
        <dbReference type="ARBA" id="ARBA00034881"/>
    </source>
</evidence>
<dbReference type="PANTHER" id="PTHR46103">
    <property type="entry name" value="RRNA METHYLTRANSFERASE 1, MITOCHONDRIAL"/>
    <property type="match status" value="1"/>
</dbReference>
<feature type="domain" description="RNA 2-O ribose methyltransferase substrate binding" evidence="11">
    <location>
        <begin position="202"/>
        <end position="288"/>
    </location>
</feature>
<gene>
    <name evidence="12" type="ORF">FCM35_KLT21656</name>
</gene>
<evidence type="ECO:0000256" key="8">
    <source>
        <dbReference type="ARBA" id="ARBA00023128"/>
    </source>
</evidence>
<keyword evidence="7" id="KW-0809">Transit peptide</keyword>
<organism evidence="12 13">
    <name type="scientific">Carex littledalei</name>
    <dbReference type="NCBI Taxonomy" id="544730"/>
    <lineage>
        <taxon>Eukaryota</taxon>
        <taxon>Viridiplantae</taxon>
        <taxon>Streptophyta</taxon>
        <taxon>Embryophyta</taxon>
        <taxon>Tracheophyta</taxon>
        <taxon>Spermatophyta</taxon>
        <taxon>Magnoliopsida</taxon>
        <taxon>Liliopsida</taxon>
        <taxon>Poales</taxon>
        <taxon>Cyperaceae</taxon>
        <taxon>Cyperoideae</taxon>
        <taxon>Cariceae</taxon>
        <taxon>Carex</taxon>
        <taxon>Carex subgen. Euthyceras</taxon>
    </lineage>
</organism>
<dbReference type="SMART" id="SM00967">
    <property type="entry name" value="SpoU_sub_bind"/>
    <property type="match status" value="1"/>
</dbReference>
<keyword evidence="8" id="KW-0496">Mitochondrion</keyword>
<comment type="subcellular location">
    <subcellularLocation>
        <location evidence="1">Mitochondrion</location>
    </subcellularLocation>
</comment>
<evidence type="ECO:0000313" key="12">
    <source>
        <dbReference type="EMBL" id="KAF3335052.1"/>
    </source>
</evidence>
<feature type="compositionally biased region" description="Acidic residues" evidence="10">
    <location>
        <begin position="134"/>
        <end position="143"/>
    </location>
</feature>
<dbReference type="InterPro" id="IPR029026">
    <property type="entry name" value="tRNA_m1G_MTases_N"/>
</dbReference>
<feature type="region of interest" description="Disordered" evidence="10">
    <location>
        <begin position="101"/>
        <end position="145"/>
    </location>
</feature>
<dbReference type="EMBL" id="SWLB01000009">
    <property type="protein sequence ID" value="KAF3335052.1"/>
    <property type="molecule type" value="Genomic_DNA"/>
</dbReference>
<dbReference type="InterPro" id="IPR047261">
    <property type="entry name" value="MRM1_MeTrfase_dom"/>
</dbReference>
<dbReference type="SUPFAM" id="SSF55315">
    <property type="entry name" value="L30e-like"/>
    <property type="match status" value="1"/>
</dbReference>
<dbReference type="NCBIfam" id="TIGR00186">
    <property type="entry name" value="rRNA_methyl_3"/>
    <property type="match status" value="1"/>
</dbReference>
<dbReference type="Proteomes" id="UP000623129">
    <property type="component" value="Unassembled WGS sequence"/>
</dbReference>
<keyword evidence="5 12" id="KW-0808">Transferase</keyword>
<dbReference type="Pfam" id="PF08032">
    <property type="entry name" value="SpoU_sub_bind"/>
    <property type="match status" value="1"/>
</dbReference>
<evidence type="ECO:0000256" key="3">
    <source>
        <dbReference type="ARBA" id="ARBA00022552"/>
    </source>
</evidence>
<dbReference type="GO" id="GO:0005739">
    <property type="term" value="C:mitochondrion"/>
    <property type="evidence" value="ECO:0007669"/>
    <property type="project" value="UniProtKB-SubCell"/>
</dbReference>